<evidence type="ECO:0000313" key="2">
    <source>
        <dbReference type="Proteomes" id="UP001385951"/>
    </source>
</evidence>
<sequence length="125" mass="13590">MQSYPPRITPKNDLYNICILTPNTPSGSSTAKTMHQNMTPQRSTDTQALQGNTALSLPSPTPIMFMASLSIRGRPTLSPLSALNIPSQRFLHVKTNTSQDILIEINTGAAAADSFYSVYYGISWG</sequence>
<name>A0AAW0FTY5_9APHY</name>
<proteinExistence type="predicted"/>
<reference evidence="1 2" key="1">
    <citation type="submission" date="2022-09" db="EMBL/GenBank/DDBJ databases">
        <authorList>
            <person name="Palmer J.M."/>
        </authorList>
    </citation>
    <scope>NUCLEOTIDE SEQUENCE [LARGE SCALE GENOMIC DNA]</scope>
    <source>
        <strain evidence="1 2">DSM 7382</strain>
    </source>
</reference>
<protein>
    <submittedName>
        <fullName evidence="1">Uncharacterized protein</fullName>
    </submittedName>
</protein>
<accession>A0AAW0FTY5</accession>
<dbReference type="EMBL" id="JASBNA010000022">
    <property type="protein sequence ID" value="KAK7685088.1"/>
    <property type="molecule type" value="Genomic_DNA"/>
</dbReference>
<organism evidence="1 2">
    <name type="scientific">Cerrena zonata</name>
    <dbReference type="NCBI Taxonomy" id="2478898"/>
    <lineage>
        <taxon>Eukaryota</taxon>
        <taxon>Fungi</taxon>
        <taxon>Dikarya</taxon>
        <taxon>Basidiomycota</taxon>
        <taxon>Agaricomycotina</taxon>
        <taxon>Agaricomycetes</taxon>
        <taxon>Polyporales</taxon>
        <taxon>Cerrenaceae</taxon>
        <taxon>Cerrena</taxon>
    </lineage>
</organism>
<dbReference type="AlphaFoldDB" id="A0AAW0FTY5"/>
<comment type="caution">
    <text evidence="1">The sequence shown here is derived from an EMBL/GenBank/DDBJ whole genome shotgun (WGS) entry which is preliminary data.</text>
</comment>
<keyword evidence="2" id="KW-1185">Reference proteome</keyword>
<evidence type="ECO:0000313" key="1">
    <source>
        <dbReference type="EMBL" id="KAK7685088.1"/>
    </source>
</evidence>
<dbReference type="Proteomes" id="UP001385951">
    <property type="component" value="Unassembled WGS sequence"/>
</dbReference>
<gene>
    <name evidence="1" type="ORF">QCA50_011925</name>
</gene>